<feature type="compositionally biased region" description="Low complexity" evidence="1">
    <location>
        <begin position="102"/>
        <end position="129"/>
    </location>
</feature>
<keyword evidence="4" id="KW-1185">Reference proteome</keyword>
<keyword evidence="2" id="KW-0472">Membrane</keyword>
<dbReference type="RefSeq" id="WP_341416829.1">
    <property type="nucleotide sequence ID" value="NZ_JBBPCC010000011.1"/>
</dbReference>
<keyword evidence="2" id="KW-0812">Transmembrane</keyword>
<evidence type="ECO:0000313" key="3">
    <source>
        <dbReference type="EMBL" id="MEK8129711.1"/>
    </source>
</evidence>
<comment type="caution">
    <text evidence="3">The sequence shown here is derived from an EMBL/GenBank/DDBJ whole genome shotgun (WGS) entry which is preliminary data.</text>
</comment>
<proteinExistence type="predicted"/>
<organism evidence="3 4">
    <name type="scientific">Paenibacillus filicis</name>
    <dbReference type="NCBI Taxonomy" id="669464"/>
    <lineage>
        <taxon>Bacteria</taxon>
        <taxon>Bacillati</taxon>
        <taxon>Bacillota</taxon>
        <taxon>Bacilli</taxon>
        <taxon>Bacillales</taxon>
        <taxon>Paenibacillaceae</taxon>
        <taxon>Paenibacillus</taxon>
    </lineage>
</organism>
<feature type="region of interest" description="Disordered" evidence="1">
    <location>
        <begin position="30"/>
        <end position="129"/>
    </location>
</feature>
<feature type="transmembrane region" description="Helical" evidence="2">
    <location>
        <begin position="6"/>
        <end position="23"/>
    </location>
</feature>
<evidence type="ECO:0000313" key="4">
    <source>
        <dbReference type="Proteomes" id="UP001469365"/>
    </source>
</evidence>
<feature type="compositionally biased region" description="Polar residues" evidence="1">
    <location>
        <begin position="79"/>
        <end position="89"/>
    </location>
</feature>
<evidence type="ECO:0000256" key="2">
    <source>
        <dbReference type="SAM" id="Phobius"/>
    </source>
</evidence>
<reference evidence="3 4" key="1">
    <citation type="submission" date="2024-04" db="EMBL/GenBank/DDBJ databases">
        <title>draft genome sequnece of Paenibacillus filicis.</title>
        <authorList>
            <person name="Kim D.-U."/>
        </authorList>
    </citation>
    <scope>NUCLEOTIDE SEQUENCE [LARGE SCALE GENOMIC DNA]</scope>
    <source>
        <strain evidence="3 4">KACC14197</strain>
    </source>
</reference>
<gene>
    <name evidence="3" type="ORF">WMW72_17535</name>
</gene>
<dbReference type="EMBL" id="JBBPCC010000011">
    <property type="protein sequence ID" value="MEK8129711.1"/>
    <property type="molecule type" value="Genomic_DNA"/>
</dbReference>
<sequence>MINAQRWSVIILFVIFIIVMVWGNRHWEQSIRQQGARPASAANQPLNSAPVKAADTPSVSDQQQIIPPVAPSQTGGGNTVTLPGGNQQGSETKPPSPPKTEAPPVQKQGTGEKTNTKTTTAVTKSVYQR</sequence>
<protein>
    <submittedName>
        <fullName evidence="3">Uncharacterized protein</fullName>
    </submittedName>
</protein>
<accession>A0ABU9DLI2</accession>
<keyword evidence="2" id="KW-1133">Transmembrane helix</keyword>
<evidence type="ECO:0000256" key="1">
    <source>
        <dbReference type="SAM" id="MobiDB-lite"/>
    </source>
</evidence>
<name>A0ABU9DLI2_9BACL</name>
<dbReference type="Proteomes" id="UP001469365">
    <property type="component" value="Unassembled WGS sequence"/>
</dbReference>